<dbReference type="InterPro" id="IPR043502">
    <property type="entry name" value="DNA/RNA_pol_sf"/>
</dbReference>
<reference evidence="12" key="1">
    <citation type="submission" date="2018-02" db="EMBL/GenBank/DDBJ databases">
        <authorList>
            <person name="Cohen D.B."/>
            <person name="Kent A.D."/>
        </authorList>
    </citation>
    <scope>NUCLEOTIDE SEQUENCE</scope>
</reference>
<evidence type="ECO:0000313" key="12">
    <source>
        <dbReference type="EMBL" id="SPD04386.1"/>
    </source>
</evidence>
<feature type="compositionally biased region" description="Basic and acidic residues" evidence="9">
    <location>
        <begin position="1"/>
        <end position="10"/>
    </location>
</feature>
<dbReference type="InterPro" id="IPR000477">
    <property type="entry name" value="RT_dom"/>
</dbReference>
<gene>
    <name evidence="12" type="ORF">FSB_LOCUS32268</name>
</gene>
<dbReference type="EMBL" id="OIVN01002530">
    <property type="protein sequence ID" value="SPD04386.1"/>
    <property type="molecule type" value="Genomic_DNA"/>
</dbReference>
<keyword evidence="2" id="KW-0808">Transferase</keyword>
<dbReference type="Gene3D" id="2.40.70.10">
    <property type="entry name" value="Acid Proteases"/>
    <property type="match status" value="1"/>
</dbReference>
<proteinExistence type="predicted"/>
<dbReference type="InterPro" id="IPR050951">
    <property type="entry name" value="Retrovirus_Pol_polyprotein"/>
</dbReference>
<dbReference type="GO" id="GO:0006508">
    <property type="term" value="P:proteolysis"/>
    <property type="evidence" value="ECO:0007669"/>
    <property type="project" value="UniProtKB-KW"/>
</dbReference>
<dbReference type="Gene3D" id="3.10.20.370">
    <property type="match status" value="1"/>
</dbReference>
<dbReference type="InterPro" id="IPR043128">
    <property type="entry name" value="Rev_trsase/Diguanyl_cyclase"/>
</dbReference>
<dbReference type="GO" id="GO:0004519">
    <property type="term" value="F:endonuclease activity"/>
    <property type="evidence" value="ECO:0007669"/>
    <property type="project" value="UniProtKB-KW"/>
</dbReference>
<dbReference type="Gene3D" id="3.10.10.10">
    <property type="entry name" value="HIV Type 1 Reverse Transcriptase, subunit A, domain 1"/>
    <property type="match status" value="1"/>
</dbReference>
<dbReference type="PANTHER" id="PTHR37984">
    <property type="entry name" value="PROTEIN CBG26694"/>
    <property type="match status" value="1"/>
</dbReference>
<feature type="region of interest" description="Disordered" evidence="9">
    <location>
        <begin position="1"/>
        <end position="33"/>
    </location>
</feature>
<dbReference type="AlphaFoldDB" id="A0A2N9GPM0"/>
<keyword evidence="4" id="KW-0540">Nuclease</keyword>
<dbReference type="SUPFAM" id="SSF56672">
    <property type="entry name" value="DNA/RNA polymerases"/>
    <property type="match status" value="1"/>
</dbReference>
<dbReference type="CDD" id="cd09274">
    <property type="entry name" value="RNase_HI_RT_Ty3"/>
    <property type="match status" value="1"/>
</dbReference>
<name>A0A2N9GPM0_FAGSY</name>
<feature type="compositionally biased region" description="Basic and acidic residues" evidence="9">
    <location>
        <begin position="20"/>
        <end position="33"/>
    </location>
</feature>
<evidence type="ECO:0000256" key="5">
    <source>
        <dbReference type="ARBA" id="ARBA00022759"/>
    </source>
</evidence>
<keyword evidence="8" id="KW-0511">Multifunctional enzyme</keyword>
<evidence type="ECO:0000256" key="6">
    <source>
        <dbReference type="ARBA" id="ARBA00022801"/>
    </source>
</evidence>
<evidence type="ECO:0000256" key="1">
    <source>
        <dbReference type="ARBA" id="ARBA00022670"/>
    </source>
</evidence>
<evidence type="ECO:0000256" key="2">
    <source>
        <dbReference type="ARBA" id="ARBA00022679"/>
    </source>
</evidence>
<feature type="domain" description="Reverse transcriptase/retrotransposon-derived protein RNase H-like" evidence="11">
    <location>
        <begin position="443"/>
        <end position="537"/>
    </location>
</feature>
<dbReference type="InterPro" id="IPR036397">
    <property type="entry name" value="RNaseH_sf"/>
</dbReference>
<dbReference type="Pfam" id="PF00078">
    <property type="entry name" value="RVT_1"/>
    <property type="match status" value="1"/>
</dbReference>
<evidence type="ECO:0000259" key="11">
    <source>
        <dbReference type="Pfam" id="PF17919"/>
    </source>
</evidence>
<keyword evidence="7" id="KW-0695">RNA-directed DNA polymerase</keyword>
<evidence type="ECO:0000256" key="3">
    <source>
        <dbReference type="ARBA" id="ARBA00022695"/>
    </source>
</evidence>
<dbReference type="GO" id="GO:0008233">
    <property type="term" value="F:peptidase activity"/>
    <property type="evidence" value="ECO:0007669"/>
    <property type="project" value="UniProtKB-KW"/>
</dbReference>
<dbReference type="FunFam" id="3.10.10.10:FF:000007">
    <property type="entry name" value="Retrovirus-related Pol polyprotein from transposon 17.6-like Protein"/>
    <property type="match status" value="1"/>
</dbReference>
<evidence type="ECO:0000256" key="7">
    <source>
        <dbReference type="ARBA" id="ARBA00022918"/>
    </source>
</evidence>
<dbReference type="Gene3D" id="3.30.420.10">
    <property type="entry name" value="Ribonuclease H-like superfamily/Ribonuclease H"/>
    <property type="match status" value="1"/>
</dbReference>
<accession>A0A2N9GPM0</accession>
<keyword evidence="1" id="KW-0645">Protease</keyword>
<feature type="domain" description="Reverse transcriptase" evidence="10">
    <location>
        <begin position="315"/>
        <end position="419"/>
    </location>
</feature>
<organism evidence="12">
    <name type="scientific">Fagus sylvatica</name>
    <name type="common">Beechnut</name>
    <dbReference type="NCBI Taxonomy" id="28930"/>
    <lineage>
        <taxon>Eukaryota</taxon>
        <taxon>Viridiplantae</taxon>
        <taxon>Streptophyta</taxon>
        <taxon>Embryophyta</taxon>
        <taxon>Tracheophyta</taxon>
        <taxon>Spermatophyta</taxon>
        <taxon>Magnoliopsida</taxon>
        <taxon>eudicotyledons</taxon>
        <taxon>Gunneridae</taxon>
        <taxon>Pentapetalae</taxon>
        <taxon>rosids</taxon>
        <taxon>fabids</taxon>
        <taxon>Fagales</taxon>
        <taxon>Fagaceae</taxon>
        <taxon>Fagus</taxon>
    </lineage>
</organism>
<dbReference type="Pfam" id="PF17919">
    <property type="entry name" value="RT_RNaseH_2"/>
    <property type="match status" value="1"/>
</dbReference>
<dbReference type="PANTHER" id="PTHR37984:SF5">
    <property type="entry name" value="PROTEIN NYNRIN-LIKE"/>
    <property type="match status" value="1"/>
</dbReference>
<evidence type="ECO:0000256" key="9">
    <source>
        <dbReference type="SAM" id="MobiDB-lite"/>
    </source>
</evidence>
<evidence type="ECO:0000256" key="8">
    <source>
        <dbReference type="ARBA" id="ARBA00023268"/>
    </source>
</evidence>
<keyword evidence="6" id="KW-0378">Hydrolase</keyword>
<dbReference type="SUPFAM" id="SSF53098">
    <property type="entry name" value="Ribonuclease H-like"/>
    <property type="match status" value="1"/>
</dbReference>
<keyword evidence="3" id="KW-0548">Nucleotidyltransferase</keyword>
<evidence type="ECO:0008006" key="13">
    <source>
        <dbReference type="Google" id="ProtNLM"/>
    </source>
</evidence>
<protein>
    <recommendedName>
        <fullName evidence="13">Reverse transcriptase</fullName>
    </recommendedName>
</protein>
<dbReference type="CDD" id="cd01647">
    <property type="entry name" value="RT_LTR"/>
    <property type="match status" value="1"/>
</dbReference>
<evidence type="ECO:0000256" key="4">
    <source>
        <dbReference type="ARBA" id="ARBA00022722"/>
    </source>
</evidence>
<dbReference type="InterPro" id="IPR041577">
    <property type="entry name" value="RT_RNaseH_2"/>
</dbReference>
<evidence type="ECO:0000259" key="10">
    <source>
        <dbReference type="Pfam" id="PF00078"/>
    </source>
</evidence>
<sequence length="848" mass="98129">MHGHLREPREPPWMQEEFENPWHDPGDGRKGYRRQEGYQNREYNGYNQASQQWQQGRQGMQPRPMKLDFLRFKRGDPTSWIFKDEVRLAVKMHGLRSLGEAYALAKIQEEYLNSCKRSQRSYYEANKGSWSQQNQGQGSARVENKGWSVDHKCKTMKLYIMESVEEEEKVEDAIEEEVELCVEEEEPAEITLCALLGSSSPSTMRVVACINRHKAIVLIDTGSTHNFLDNNLAKSLKLAIDTISYFGVKEPQGLPPTRGHEHQILLKEGTSPTCQRPYMYPYYQKSEIEKIVKDLLDSKCIRPSLSPFASPVLFVKKADGSWRMYIDYRGLNKDTIKEKFPIPVVDELLDELQGAKLFSKLDLRSGYDQIRMKEVDIEKIAFRTHEGHYEFLVMPFGLTNAPSTFESLMNDVFKPYLRKKFIKNYGQIVGPLTNLLKKDAFKWNEKAELAFEKLKEASSQPPYLALLDFCKTFIVECDASGYGIEAVLMQEGRPLAFYSQALKDKILFLSTYKKELMALVLAVKKWRPYLFGNTFVIKTDQQILKHLLEQRISTPIQQKWISKLLGFYAISFPSPTWLEDLKTRYEEDEPNSEDHFNIVNGLLFYKGKFFLGEVSSMKAKDWFWHGMQRDIKAYVRGYDTYQRIKHETSKPAELLQPLEIPQKPWHLVSMDFVEGLLTSHKNNVVLVVVDRLTKYVHVIALAHPYTAAKVASLFLRHVFKLHEYWFNTSYHAATKLSPFEALYGYKPPNLLEFVPGTIRVATVEDLLEHSPLNRRLCTRSLACKLGPKFYGPFKLPPVDPLGHLASKPAEILETRMVKKRRLPAVTKVLVLWKVAAKEDATWELLFKL</sequence>
<dbReference type="Gene3D" id="3.30.70.270">
    <property type="match status" value="1"/>
</dbReference>
<dbReference type="InterPro" id="IPR021109">
    <property type="entry name" value="Peptidase_aspartic_dom_sf"/>
</dbReference>
<keyword evidence="5" id="KW-0255">Endonuclease</keyword>
<dbReference type="GO" id="GO:0003676">
    <property type="term" value="F:nucleic acid binding"/>
    <property type="evidence" value="ECO:0007669"/>
    <property type="project" value="InterPro"/>
</dbReference>
<dbReference type="InterPro" id="IPR012337">
    <property type="entry name" value="RNaseH-like_sf"/>
</dbReference>
<dbReference type="GO" id="GO:0003964">
    <property type="term" value="F:RNA-directed DNA polymerase activity"/>
    <property type="evidence" value="ECO:0007669"/>
    <property type="project" value="UniProtKB-KW"/>
</dbReference>